<dbReference type="Proteomes" id="UP000887574">
    <property type="component" value="Unplaced"/>
</dbReference>
<reference evidence="2" key="1">
    <citation type="submission" date="2022-11" db="UniProtKB">
        <authorList>
            <consortium name="WormBaseParasite"/>
        </authorList>
    </citation>
    <scope>IDENTIFICATION</scope>
</reference>
<evidence type="ECO:0000313" key="1">
    <source>
        <dbReference type="Proteomes" id="UP000887574"/>
    </source>
</evidence>
<dbReference type="AlphaFoldDB" id="A0A915CWQ3"/>
<keyword evidence="1" id="KW-1185">Reference proteome</keyword>
<dbReference type="WBParaSite" id="jg12971">
    <property type="protein sequence ID" value="jg12971"/>
    <property type="gene ID" value="jg12971"/>
</dbReference>
<proteinExistence type="predicted"/>
<sequence length="142" mass="16318">MESVFLKNSPDDLLRKKYNNADWVLRKKTLQQFDFPIAFDKSRGRKKINKSLDVFIDTFFEGFESQNQQCQYEIVVIDLQDINVSASEIDKTAKIMSPMKLGAQKKTLQQFGISCCIRQKCGTKQSVGGVDSSEILYAVWFE</sequence>
<protein>
    <submittedName>
        <fullName evidence="2">Uncharacterized protein</fullName>
    </submittedName>
</protein>
<organism evidence="1 2">
    <name type="scientific">Ditylenchus dipsaci</name>
    <dbReference type="NCBI Taxonomy" id="166011"/>
    <lineage>
        <taxon>Eukaryota</taxon>
        <taxon>Metazoa</taxon>
        <taxon>Ecdysozoa</taxon>
        <taxon>Nematoda</taxon>
        <taxon>Chromadorea</taxon>
        <taxon>Rhabditida</taxon>
        <taxon>Tylenchina</taxon>
        <taxon>Tylenchomorpha</taxon>
        <taxon>Sphaerularioidea</taxon>
        <taxon>Anguinidae</taxon>
        <taxon>Anguininae</taxon>
        <taxon>Ditylenchus</taxon>
    </lineage>
</organism>
<evidence type="ECO:0000313" key="2">
    <source>
        <dbReference type="WBParaSite" id="jg12971"/>
    </source>
</evidence>
<name>A0A915CWQ3_9BILA</name>
<accession>A0A915CWQ3</accession>